<organism evidence="9 10">
    <name type="scientific">Anaeromyxobacter paludicola</name>
    <dbReference type="NCBI Taxonomy" id="2918171"/>
    <lineage>
        <taxon>Bacteria</taxon>
        <taxon>Pseudomonadati</taxon>
        <taxon>Myxococcota</taxon>
        <taxon>Myxococcia</taxon>
        <taxon>Myxococcales</taxon>
        <taxon>Cystobacterineae</taxon>
        <taxon>Anaeromyxobacteraceae</taxon>
        <taxon>Anaeromyxobacter</taxon>
    </lineage>
</organism>
<evidence type="ECO:0000256" key="5">
    <source>
        <dbReference type="ARBA" id="ARBA00023136"/>
    </source>
</evidence>
<evidence type="ECO:0000313" key="9">
    <source>
        <dbReference type="EMBL" id="BDG09274.1"/>
    </source>
</evidence>
<dbReference type="Proteomes" id="UP001162734">
    <property type="component" value="Chromosome"/>
</dbReference>
<keyword evidence="7" id="KW-0732">Signal</keyword>
<dbReference type="PANTHER" id="PTHR30485:SF0">
    <property type="entry name" value="NI_FE-HYDROGENASE 1 B-TYPE CYTOCHROME SUBUNIT-RELATED"/>
    <property type="match status" value="1"/>
</dbReference>
<comment type="subcellular location">
    <subcellularLocation>
        <location evidence="1">Cell membrane</location>
        <topology evidence="1">Multi-pass membrane protein</topology>
    </subcellularLocation>
</comment>
<feature type="transmembrane region" description="Helical" evidence="6">
    <location>
        <begin position="410"/>
        <end position="430"/>
    </location>
</feature>
<feature type="transmembrane region" description="Helical" evidence="6">
    <location>
        <begin position="359"/>
        <end position="376"/>
    </location>
</feature>
<keyword evidence="10" id="KW-1185">Reference proteome</keyword>
<reference evidence="10" key="1">
    <citation type="journal article" date="2022" name="Int. J. Syst. Evol. Microbiol.">
        <title>Anaeromyxobacter oryzae sp. nov., Anaeromyxobacter diazotrophicus sp. nov. and Anaeromyxobacter paludicola sp. nov., isolated from paddy soils.</title>
        <authorList>
            <person name="Itoh H."/>
            <person name="Xu Z."/>
            <person name="Mise K."/>
            <person name="Masuda Y."/>
            <person name="Ushijima N."/>
            <person name="Hayakawa C."/>
            <person name="Shiratori Y."/>
            <person name="Senoo K."/>
        </authorList>
    </citation>
    <scope>NUCLEOTIDE SEQUENCE [LARGE SCALE GENOMIC DNA]</scope>
    <source>
        <strain evidence="10">Red630</strain>
    </source>
</reference>
<feature type="chain" id="PRO_5045232967" description="Cytochrome b561 bacterial/Ni-hydrogenase domain-containing protein" evidence="7">
    <location>
        <begin position="22"/>
        <end position="576"/>
    </location>
</feature>
<accession>A0ABN6N7W1</accession>
<evidence type="ECO:0000256" key="7">
    <source>
        <dbReference type="SAM" id="SignalP"/>
    </source>
</evidence>
<evidence type="ECO:0000313" key="10">
    <source>
        <dbReference type="Proteomes" id="UP001162734"/>
    </source>
</evidence>
<feature type="transmembrane region" description="Helical" evidence="6">
    <location>
        <begin position="303"/>
        <end position="325"/>
    </location>
</feature>
<keyword evidence="3 6" id="KW-0812">Transmembrane</keyword>
<dbReference type="Gene3D" id="1.20.950.20">
    <property type="entry name" value="Transmembrane di-heme cytochromes, Chain C"/>
    <property type="match status" value="1"/>
</dbReference>
<evidence type="ECO:0000259" key="8">
    <source>
        <dbReference type="Pfam" id="PF01292"/>
    </source>
</evidence>
<evidence type="ECO:0000256" key="1">
    <source>
        <dbReference type="ARBA" id="ARBA00004651"/>
    </source>
</evidence>
<evidence type="ECO:0000256" key="3">
    <source>
        <dbReference type="ARBA" id="ARBA00022692"/>
    </source>
</evidence>
<keyword evidence="5 6" id="KW-0472">Membrane</keyword>
<dbReference type="InterPro" id="IPR011577">
    <property type="entry name" value="Cyt_b561_bac/Ni-Hgenase"/>
</dbReference>
<name>A0ABN6N7W1_9BACT</name>
<feature type="signal peptide" evidence="7">
    <location>
        <begin position="1"/>
        <end position="21"/>
    </location>
</feature>
<gene>
    <name evidence="9" type="ORF">AMPC_23870</name>
</gene>
<dbReference type="SUPFAM" id="SSF81342">
    <property type="entry name" value="Transmembrane di-heme cytochromes"/>
    <property type="match status" value="1"/>
</dbReference>
<dbReference type="PANTHER" id="PTHR30485">
    <property type="entry name" value="NI/FE-HYDROGENASE 1 B-TYPE CYTOCHROME SUBUNIT"/>
    <property type="match status" value="1"/>
</dbReference>
<evidence type="ECO:0000256" key="4">
    <source>
        <dbReference type="ARBA" id="ARBA00022989"/>
    </source>
</evidence>
<dbReference type="RefSeq" id="WP_248341222.1">
    <property type="nucleotide sequence ID" value="NZ_AP025592.1"/>
</dbReference>
<dbReference type="Pfam" id="PF01292">
    <property type="entry name" value="Ni_hydr_CYTB"/>
    <property type="match status" value="1"/>
</dbReference>
<sequence length="576" mass="63264">MRPTLIAIVLCLSAAAAPARAGEAKKSDNQLSADAQACLGCHAEAQGTDKPAIDAKAFLGSVHAGIADCTDCHQGYKPDGMHSEGLPQLTGPDADRVAKLAAARRPGEPKPTGERGPGEPVTVSPRAFVACGNCHSEVADQYWGSVHAKSILEPGKVAGATCVSCHGAIHAVQPLVAKDAKGHRPQGDASMRALATRCEKCHANEEYAKAAGLNPEVGVTYRDSIHGRQVAVGNPRAPNCSDCHGGHGILAKADPASTVAGHNRALTCGKCHPGANDTFASVIAHRELQEDPRSPIPHYVHLAFSWLTTLTLLFFGFHVLIDFLWEIRRRLSRKAGHHVEPELAEKTVKRFDIHQRIQHWLLLSGCILLGLTGWPLRGAGYLEKPEALESSRKALALFGGAHAAGLWHRFAAVLLIVSGVYHVLYLAFLAQKRALPFSMLPMPKDALDIRDNILHMLGLKKERPRFERFNYMEKFDYWAVFWGCAMMIGTGFIFWFPVTFAKFLPHWALSVAQIIHGEEATLAILFLFVVHFYNVHLRPSIFPMNWTWLTGETTLEFMKDEHPLEYEKAEEKKELP</sequence>
<feature type="transmembrane region" description="Helical" evidence="6">
    <location>
        <begin position="520"/>
        <end position="537"/>
    </location>
</feature>
<dbReference type="SUPFAM" id="SSF48695">
    <property type="entry name" value="Multiheme cytochromes"/>
    <property type="match status" value="1"/>
</dbReference>
<proteinExistence type="predicted"/>
<dbReference type="InterPro" id="IPR016174">
    <property type="entry name" value="Di-haem_cyt_TM"/>
</dbReference>
<dbReference type="InterPro" id="IPR051542">
    <property type="entry name" value="Hydrogenase_cytochrome"/>
</dbReference>
<evidence type="ECO:0000256" key="6">
    <source>
        <dbReference type="SAM" id="Phobius"/>
    </source>
</evidence>
<feature type="domain" description="Cytochrome b561 bacterial/Ni-hydrogenase" evidence="8">
    <location>
        <begin position="350"/>
        <end position="534"/>
    </location>
</feature>
<dbReference type="InterPro" id="IPR036280">
    <property type="entry name" value="Multihaem_cyt_sf"/>
</dbReference>
<keyword evidence="2" id="KW-1003">Cell membrane</keyword>
<dbReference type="EMBL" id="AP025592">
    <property type="protein sequence ID" value="BDG09274.1"/>
    <property type="molecule type" value="Genomic_DNA"/>
</dbReference>
<keyword evidence="4 6" id="KW-1133">Transmembrane helix</keyword>
<feature type="transmembrane region" description="Helical" evidence="6">
    <location>
        <begin position="475"/>
        <end position="500"/>
    </location>
</feature>
<protein>
    <recommendedName>
        <fullName evidence="8">Cytochrome b561 bacterial/Ni-hydrogenase domain-containing protein</fullName>
    </recommendedName>
</protein>
<evidence type="ECO:0000256" key="2">
    <source>
        <dbReference type="ARBA" id="ARBA00022475"/>
    </source>
</evidence>